<dbReference type="STRING" id="537970.HCAN_0939"/>
<name>C5ZWY5_9HELI</name>
<gene>
    <name evidence="3" type="ORF">HCAN_0939</name>
</gene>
<proteinExistence type="predicted"/>
<keyword evidence="1" id="KW-1133">Transmembrane helix</keyword>
<dbReference type="eggNOG" id="COG4928">
    <property type="taxonomic scope" value="Bacteria"/>
</dbReference>
<dbReference type="HOGENOM" id="CLU_022182_1_0_7"/>
<sequence>MEYKEQIKNFLEDKENYSLLISGSWGVGKTYLWKEIENELNPKITHKENLWKKFKSNINFFNHLMILISIIEQYVGIILMGIIKYFNLCNYIENLNKIENSNKQEKNIIYVSLFGKEHYKEVLEEITLKAYKHNRFLYFIRNITFWKLSVGTFLQLFITKNFENIIVCLDDLERKSDKLDMKDILGLINQLKEEKCKVILISNKDELSNNKEIFDIYKEKCIDLNIHIRSKAEVILQILKEKIPEIPKEIIPDSMYRIKNLRNLNKTIKTLKFFNKELRFADRLKQNKEYKAFFIEISNKIISNYENKDSHNLNKEKQEFIPLESAFSKTIDNIIKDYIGNGLVYSIPNDKKEEFKKELKEYKFYKDSFALEGLLQNSIRYPNSIDKNKFEDFFNSVDEERLRDFINKLGYINFIALDRVFHFDKNERNLKMKKYCLELAKKLECSEKFINIICDNDEVLKQYYKDLNKETEIKSNNYFETTRETNKYKHIKKYNDFLANLKKINESSEEKIRDFLDNKMILSYCDIYFSFEETNKNKYPQLYNVYKSINSTI</sequence>
<protein>
    <recommendedName>
        <fullName evidence="2">KAP NTPase domain-containing protein</fullName>
    </recommendedName>
</protein>
<keyword evidence="1" id="KW-0812">Transmembrane</keyword>
<evidence type="ECO:0000313" key="3">
    <source>
        <dbReference type="EMBL" id="EES89653.1"/>
    </source>
</evidence>
<evidence type="ECO:0000313" key="4">
    <source>
        <dbReference type="Proteomes" id="UP000007032"/>
    </source>
</evidence>
<feature type="domain" description="KAP NTPase" evidence="2">
    <location>
        <begin position="14"/>
        <end position="127"/>
    </location>
</feature>
<keyword evidence="4" id="KW-1185">Reference proteome</keyword>
<evidence type="ECO:0000256" key="1">
    <source>
        <dbReference type="SAM" id="Phobius"/>
    </source>
</evidence>
<accession>C5ZWY5</accession>
<keyword evidence="1" id="KW-0472">Membrane</keyword>
<dbReference type="Gene3D" id="3.40.50.300">
    <property type="entry name" value="P-loop containing nucleotide triphosphate hydrolases"/>
    <property type="match status" value="1"/>
</dbReference>
<evidence type="ECO:0000259" key="2">
    <source>
        <dbReference type="Pfam" id="PF07693"/>
    </source>
</evidence>
<reference evidence="3 4" key="1">
    <citation type="journal article" date="2009" name="J. Bacteriol.">
        <title>Genome sequence of the emerging pathogen Helicobacter canadensis.</title>
        <authorList>
            <person name="Loman N.J."/>
            <person name="Snyder L.A."/>
            <person name="Linton J.D."/>
            <person name="Langdon R."/>
            <person name="Lawson A.J."/>
            <person name="Weinstock G.M."/>
            <person name="Wren B.W."/>
            <person name="Pallen M.J."/>
        </authorList>
    </citation>
    <scope>NUCLEOTIDE SEQUENCE [LARGE SCALE GENOMIC DNA]</scope>
    <source>
        <strain evidence="3 4">MIT 98-5491</strain>
    </source>
</reference>
<dbReference type="InterPro" id="IPR027417">
    <property type="entry name" value="P-loop_NTPase"/>
</dbReference>
<dbReference type="OrthoDB" id="88903at2"/>
<dbReference type="InterPro" id="IPR011646">
    <property type="entry name" value="KAP_P-loop"/>
</dbReference>
<dbReference type="SUPFAM" id="SSF52540">
    <property type="entry name" value="P-loop containing nucleoside triphosphate hydrolases"/>
    <property type="match status" value="1"/>
</dbReference>
<dbReference type="EMBL" id="CM000776">
    <property type="protein sequence ID" value="EES89653.1"/>
    <property type="molecule type" value="Genomic_DNA"/>
</dbReference>
<organism evidence="3 4">
    <name type="scientific">Helicobacter canadensis MIT 98-5491</name>
    <dbReference type="NCBI Taxonomy" id="537970"/>
    <lineage>
        <taxon>Bacteria</taxon>
        <taxon>Pseudomonadati</taxon>
        <taxon>Campylobacterota</taxon>
        <taxon>Epsilonproteobacteria</taxon>
        <taxon>Campylobacterales</taxon>
        <taxon>Helicobacteraceae</taxon>
        <taxon>Helicobacter</taxon>
    </lineage>
</organism>
<feature type="transmembrane region" description="Helical" evidence="1">
    <location>
        <begin position="60"/>
        <end position="86"/>
    </location>
</feature>
<dbReference type="RefSeq" id="WP_006655641.1">
    <property type="nucleotide sequence ID" value="NZ_CM000776.2"/>
</dbReference>
<dbReference type="Proteomes" id="UP000007032">
    <property type="component" value="Chromosome"/>
</dbReference>
<dbReference type="Pfam" id="PF07693">
    <property type="entry name" value="KAP_NTPase"/>
    <property type="match status" value="1"/>
</dbReference>
<dbReference type="AlphaFoldDB" id="C5ZWY5"/>